<dbReference type="EMBL" id="CP009286">
    <property type="protein sequence ID" value="AIQ62719.1"/>
    <property type="molecule type" value="Genomic_DNA"/>
</dbReference>
<keyword evidence="1" id="KW-0812">Transmembrane</keyword>
<dbReference type="Pfam" id="PF12730">
    <property type="entry name" value="ABC2_membrane_4"/>
    <property type="match status" value="1"/>
</dbReference>
<sequence length="261" mass="29423">MSNWLSLVHNENIKVYSRVRTWIMLVLLVLLAVLMPVLVYTTTDIASRPDRWNVFQITISVLFYLNTIFSVIIASDAVAGEFTWGTIKLLLIRPWSRSKILLSKYTSLILFSLLSTVLLVVVGFAASFLLFKAGGDVDPPVHGWSMWQYMLVDIACRYIELFLTIALAFMVSSVFRASGLAIGLSLFIIFAKDIFNTLFNPETYEWAKYLLFPHMNLSGYMFSNTGPGGVSFGFSIAVLAVYYVVFLALSWLVFSRRDVAG</sequence>
<name>A0A089N1Y9_9BACL</name>
<feature type="transmembrane region" description="Helical" evidence="1">
    <location>
        <begin position="21"/>
        <end position="41"/>
    </location>
</feature>
<evidence type="ECO:0000313" key="3">
    <source>
        <dbReference type="Proteomes" id="UP000029507"/>
    </source>
</evidence>
<feature type="transmembrane region" description="Helical" evidence="1">
    <location>
        <begin position="61"/>
        <end position="87"/>
    </location>
</feature>
<feature type="transmembrane region" description="Helical" evidence="1">
    <location>
        <begin position="230"/>
        <end position="254"/>
    </location>
</feature>
<evidence type="ECO:0000313" key="2">
    <source>
        <dbReference type="EMBL" id="AIQ62719.1"/>
    </source>
</evidence>
<keyword evidence="3" id="KW-1185">Reference proteome</keyword>
<feature type="transmembrane region" description="Helical" evidence="1">
    <location>
        <begin position="178"/>
        <end position="199"/>
    </location>
</feature>
<feature type="transmembrane region" description="Helical" evidence="1">
    <location>
        <begin position="151"/>
        <end position="171"/>
    </location>
</feature>
<keyword evidence="1" id="KW-0472">Membrane</keyword>
<dbReference type="OrthoDB" id="8613028at2"/>
<organism evidence="2 3">
    <name type="scientific">Paenibacillus stellifer</name>
    <dbReference type="NCBI Taxonomy" id="169760"/>
    <lineage>
        <taxon>Bacteria</taxon>
        <taxon>Bacillati</taxon>
        <taxon>Bacillota</taxon>
        <taxon>Bacilli</taxon>
        <taxon>Bacillales</taxon>
        <taxon>Paenibacillaceae</taxon>
        <taxon>Paenibacillus</taxon>
    </lineage>
</organism>
<dbReference type="AlphaFoldDB" id="A0A089N1Y9"/>
<accession>A0A089N1Y9</accession>
<evidence type="ECO:0000256" key="1">
    <source>
        <dbReference type="SAM" id="Phobius"/>
    </source>
</evidence>
<proteinExistence type="predicted"/>
<gene>
    <name evidence="2" type="ORF">PSTEL_05985</name>
</gene>
<dbReference type="PANTHER" id="PTHR37305:SF1">
    <property type="entry name" value="MEMBRANE PROTEIN"/>
    <property type="match status" value="1"/>
</dbReference>
<feature type="transmembrane region" description="Helical" evidence="1">
    <location>
        <begin position="108"/>
        <end position="131"/>
    </location>
</feature>
<dbReference type="KEGG" id="pste:PSTEL_05985"/>
<reference evidence="2 3" key="1">
    <citation type="submission" date="2014-08" db="EMBL/GenBank/DDBJ databases">
        <title>Comparative genomics of the Paenibacillus odorifer group.</title>
        <authorList>
            <person name="den Bakker H.C."/>
            <person name="Tsai Y.-C."/>
            <person name="Martin N."/>
            <person name="Korlach J."/>
            <person name="Wiedmann M."/>
        </authorList>
    </citation>
    <scope>NUCLEOTIDE SEQUENCE [LARGE SCALE GENOMIC DNA]</scope>
    <source>
        <strain evidence="2 3">DSM 14472</strain>
    </source>
</reference>
<dbReference type="STRING" id="169760.PSTEL_05985"/>
<dbReference type="RefSeq" id="WP_038694085.1">
    <property type="nucleotide sequence ID" value="NZ_CP009286.1"/>
</dbReference>
<protein>
    <submittedName>
        <fullName evidence="2">ABC transporter permease</fullName>
    </submittedName>
</protein>
<dbReference type="Proteomes" id="UP000029507">
    <property type="component" value="Chromosome"/>
</dbReference>
<dbReference type="PANTHER" id="PTHR37305">
    <property type="entry name" value="INTEGRAL MEMBRANE PROTEIN-RELATED"/>
    <property type="match status" value="1"/>
</dbReference>
<dbReference type="HOGENOM" id="CLU_050687_0_1_9"/>
<keyword evidence="1" id="KW-1133">Transmembrane helix</keyword>